<dbReference type="AlphaFoldDB" id="A0A3R9YGR8"/>
<organism evidence="5 6">
    <name type="scientific">Aquibium carbonis</name>
    <dbReference type="NCBI Taxonomy" id="2495581"/>
    <lineage>
        <taxon>Bacteria</taxon>
        <taxon>Pseudomonadati</taxon>
        <taxon>Pseudomonadota</taxon>
        <taxon>Alphaproteobacteria</taxon>
        <taxon>Hyphomicrobiales</taxon>
        <taxon>Phyllobacteriaceae</taxon>
        <taxon>Aquibium</taxon>
    </lineage>
</organism>
<dbReference type="Proteomes" id="UP000278398">
    <property type="component" value="Unassembled WGS sequence"/>
</dbReference>
<evidence type="ECO:0000313" key="5">
    <source>
        <dbReference type="EMBL" id="RST78919.1"/>
    </source>
</evidence>
<keyword evidence="2 5" id="KW-0645">Protease</keyword>
<evidence type="ECO:0000259" key="4">
    <source>
        <dbReference type="Pfam" id="PF04586"/>
    </source>
</evidence>
<comment type="caution">
    <text evidence="5">The sequence shown here is derived from an EMBL/GenBank/DDBJ whole genome shotgun (WGS) entry which is preliminary data.</text>
</comment>
<accession>A0A3R9YGR8</accession>
<evidence type="ECO:0000256" key="1">
    <source>
        <dbReference type="ARBA" id="ARBA00022612"/>
    </source>
</evidence>
<dbReference type="EMBL" id="RWKW01000171">
    <property type="protein sequence ID" value="RST78919.1"/>
    <property type="molecule type" value="Genomic_DNA"/>
</dbReference>
<evidence type="ECO:0000256" key="3">
    <source>
        <dbReference type="ARBA" id="ARBA00022801"/>
    </source>
</evidence>
<feature type="domain" description="Prohead serine protease" evidence="4">
    <location>
        <begin position="3"/>
        <end position="129"/>
    </location>
</feature>
<dbReference type="Pfam" id="PF04586">
    <property type="entry name" value="Peptidase_S78"/>
    <property type="match status" value="1"/>
</dbReference>
<keyword evidence="3" id="KW-0378">Hydrolase</keyword>
<dbReference type="OrthoDB" id="9804926at2"/>
<sequence>MRIAGHASLFGVADLSRDVVEAGAFAAALARRGGGIRMLFQHDPARPVGVWTSLREDAQGLAVQGRLTAGASAELAALIADGAIDGLSIGFRTVKARTDPRTRLRHIVEADLWEISIVTFPMLPGARLAVLPPDRPLAPATGDLARAARQMAALISVETSIINEKDFA</sequence>
<protein>
    <submittedName>
        <fullName evidence="5">HK97 family phage prohead protease</fullName>
    </submittedName>
</protein>
<reference evidence="5 6" key="1">
    <citation type="submission" date="2018-12" db="EMBL/GenBank/DDBJ databases">
        <title>Mesorhizobium carbonis sp. nov., isolated from coal mine water.</title>
        <authorList>
            <person name="Xin W."/>
            <person name="Xu Z."/>
            <person name="Xiang F."/>
            <person name="Zhang J."/>
            <person name="Xi L."/>
            <person name="Liu J."/>
        </authorList>
    </citation>
    <scope>NUCLEOTIDE SEQUENCE [LARGE SCALE GENOMIC DNA]</scope>
    <source>
        <strain evidence="5 6">B2.3</strain>
    </source>
</reference>
<proteinExistence type="predicted"/>
<dbReference type="NCBIfam" id="TIGR01543">
    <property type="entry name" value="proheadase_HK97"/>
    <property type="match status" value="1"/>
</dbReference>
<gene>
    <name evidence="5" type="ORF">EJC49_25305</name>
</gene>
<keyword evidence="6" id="KW-1185">Reference proteome</keyword>
<dbReference type="GO" id="GO:0008233">
    <property type="term" value="F:peptidase activity"/>
    <property type="evidence" value="ECO:0007669"/>
    <property type="project" value="UniProtKB-KW"/>
</dbReference>
<evidence type="ECO:0000313" key="6">
    <source>
        <dbReference type="Proteomes" id="UP000278398"/>
    </source>
</evidence>
<dbReference type="GO" id="GO:0006508">
    <property type="term" value="P:proteolysis"/>
    <property type="evidence" value="ECO:0007669"/>
    <property type="project" value="UniProtKB-KW"/>
</dbReference>
<dbReference type="InterPro" id="IPR006433">
    <property type="entry name" value="Prohead_protease"/>
</dbReference>
<dbReference type="SUPFAM" id="SSF50789">
    <property type="entry name" value="Herpes virus serine proteinase, assemblin"/>
    <property type="match status" value="1"/>
</dbReference>
<dbReference type="InterPro" id="IPR054613">
    <property type="entry name" value="Peptidase_S78_dom"/>
</dbReference>
<evidence type="ECO:0000256" key="2">
    <source>
        <dbReference type="ARBA" id="ARBA00022670"/>
    </source>
</evidence>
<name>A0A3R9YGR8_9HYPH</name>
<keyword evidence="1" id="KW-1188">Viral release from host cell</keyword>